<feature type="domain" description="Leucine-rich repeat-containing N-terminal plant-type" evidence="9">
    <location>
        <begin position="35"/>
        <end position="73"/>
    </location>
</feature>
<dbReference type="Pfam" id="PF13855">
    <property type="entry name" value="LRR_8"/>
    <property type="match status" value="1"/>
</dbReference>
<evidence type="ECO:0000256" key="8">
    <source>
        <dbReference type="SAM" id="SignalP"/>
    </source>
</evidence>
<keyword evidence="7" id="KW-0472">Membrane</keyword>
<evidence type="ECO:0000256" key="6">
    <source>
        <dbReference type="ARBA" id="ARBA00022989"/>
    </source>
</evidence>
<name>A0AAV5FJF4_ELECO</name>
<dbReference type="Gene3D" id="3.80.10.10">
    <property type="entry name" value="Ribonuclease Inhibitor"/>
    <property type="match status" value="1"/>
</dbReference>
<dbReference type="FunFam" id="3.80.10.10:FF:000129">
    <property type="entry name" value="Leucine-rich repeat receptor-like kinase"/>
    <property type="match status" value="1"/>
</dbReference>
<dbReference type="InterPro" id="IPR001611">
    <property type="entry name" value="Leu-rich_rpt"/>
</dbReference>
<evidence type="ECO:0000313" key="11">
    <source>
        <dbReference type="Proteomes" id="UP001054889"/>
    </source>
</evidence>
<evidence type="ECO:0000256" key="7">
    <source>
        <dbReference type="ARBA" id="ARBA00023136"/>
    </source>
</evidence>
<evidence type="ECO:0000256" key="1">
    <source>
        <dbReference type="ARBA" id="ARBA00004167"/>
    </source>
</evidence>
<evidence type="ECO:0000256" key="2">
    <source>
        <dbReference type="ARBA" id="ARBA00022614"/>
    </source>
</evidence>
<evidence type="ECO:0000259" key="9">
    <source>
        <dbReference type="Pfam" id="PF08263"/>
    </source>
</evidence>
<evidence type="ECO:0000256" key="3">
    <source>
        <dbReference type="ARBA" id="ARBA00022692"/>
    </source>
</evidence>
<dbReference type="Proteomes" id="UP001054889">
    <property type="component" value="Unassembled WGS sequence"/>
</dbReference>
<keyword evidence="3" id="KW-0812">Transmembrane</keyword>
<reference evidence="10" key="1">
    <citation type="journal article" date="2018" name="DNA Res.">
        <title>Multiple hybrid de novo genome assembly of finger millet, an orphan allotetraploid crop.</title>
        <authorList>
            <person name="Hatakeyama M."/>
            <person name="Aluri S."/>
            <person name="Balachadran M.T."/>
            <person name="Sivarajan S.R."/>
            <person name="Patrignani A."/>
            <person name="Gruter S."/>
            <person name="Poveda L."/>
            <person name="Shimizu-Inatsugi R."/>
            <person name="Baeten J."/>
            <person name="Francoijs K.J."/>
            <person name="Nataraja K.N."/>
            <person name="Reddy Y.A.N."/>
            <person name="Phadnis S."/>
            <person name="Ravikumar R.L."/>
            <person name="Schlapbach R."/>
            <person name="Sreeman S.M."/>
            <person name="Shimizu K.K."/>
        </authorList>
    </citation>
    <scope>NUCLEOTIDE SEQUENCE</scope>
</reference>
<dbReference type="GO" id="GO:0016020">
    <property type="term" value="C:membrane"/>
    <property type="evidence" value="ECO:0007669"/>
    <property type="project" value="UniProtKB-SubCell"/>
</dbReference>
<comment type="caution">
    <text evidence="10">The sequence shown here is derived from an EMBL/GenBank/DDBJ whole genome shotgun (WGS) entry which is preliminary data.</text>
</comment>
<evidence type="ECO:0000256" key="5">
    <source>
        <dbReference type="ARBA" id="ARBA00022737"/>
    </source>
</evidence>
<evidence type="ECO:0000256" key="4">
    <source>
        <dbReference type="ARBA" id="ARBA00022729"/>
    </source>
</evidence>
<dbReference type="AlphaFoldDB" id="A0AAV5FJF4"/>
<feature type="chain" id="PRO_5043865113" description="Leucine-rich repeat-containing N-terminal plant-type domain-containing protein" evidence="8">
    <location>
        <begin position="31"/>
        <end position="153"/>
    </location>
</feature>
<dbReference type="InterPro" id="IPR013210">
    <property type="entry name" value="LRR_N_plant-typ"/>
</dbReference>
<organism evidence="10 11">
    <name type="scientific">Eleusine coracana subsp. coracana</name>
    <dbReference type="NCBI Taxonomy" id="191504"/>
    <lineage>
        <taxon>Eukaryota</taxon>
        <taxon>Viridiplantae</taxon>
        <taxon>Streptophyta</taxon>
        <taxon>Embryophyta</taxon>
        <taxon>Tracheophyta</taxon>
        <taxon>Spermatophyta</taxon>
        <taxon>Magnoliopsida</taxon>
        <taxon>Liliopsida</taxon>
        <taxon>Poales</taxon>
        <taxon>Poaceae</taxon>
        <taxon>PACMAD clade</taxon>
        <taxon>Chloridoideae</taxon>
        <taxon>Cynodonteae</taxon>
        <taxon>Eleusininae</taxon>
        <taxon>Eleusine</taxon>
    </lineage>
</organism>
<dbReference type="SUPFAM" id="SSF52058">
    <property type="entry name" value="L domain-like"/>
    <property type="match status" value="1"/>
</dbReference>
<proteinExistence type="predicted"/>
<keyword evidence="2" id="KW-0433">Leucine-rich repeat</keyword>
<dbReference type="InterPro" id="IPR032675">
    <property type="entry name" value="LRR_dom_sf"/>
</dbReference>
<reference evidence="10" key="2">
    <citation type="submission" date="2021-12" db="EMBL/GenBank/DDBJ databases">
        <title>Resequencing data analysis of finger millet.</title>
        <authorList>
            <person name="Hatakeyama M."/>
            <person name="Aluri S."/>
            <person name="Balachadran M.T."/>
            <person name="Sivarajan S.R."/>
            <person name="Poveda L."/>
            <person name="Shimizu-Inatsugi R."/>
            <person name="Schlapbach R."/>
            <person name="Sreeman S.M."/>
            <person name="Shimizu K.K."/>
        </authorList>
    </citation>
    <scope>NUCLEOTIDE SEQUENCE</scope>
</reference>
<protein>
    <recommendedName>
        <fullName evidence="9">Leucine-rich repeat-containing N-terminal plant-type domain-containing protein</fullName>
    </recommendedName>
</protein>
<dbReference type="Pfam" id="PF08263">
    <property type="entry name" value="LRRNT_2"/>
    <property type="match status" value="1"/>
</dbReference>
<accession>A0AAV5FJF4</accession>
<dbReference type="PANTHER" id="PTHR47988">
    <property type="entry name" value="SOMATIC EMBRYOGENESIS RECEPTOR KINASE 1"/>
    <property type="match status" value="1"/>
</dbReference>
<keyword evidence="11" id="KW-1185">Reference proteome</keyword>
<gene>
    <name evidence="10" type="primary">gb24723</name>
    <name evidence="10" type="ORF">PR202_gb24723</name>
</gene>
<comment type="subcellular location">
    <subcellularLocation>
        <location evidence="1">Membrane</location>
        <topology evidence="1">Single-pass membrane protein</topology>
    </subcellularLocation>
</comment>
<feature type="signal peptide" evidence="8">
    <location>
        <begin position="1"/>
        <end position="30"/>
    </location>
</feature>
<sequence>MGCRGASLMMFTAMVIAVATFLFPASSAAAAGNFSNEVAALMAVKAALHDPGRVLRDWDAAGKNPCSWSMVYCHHGQLRELNLKQKNLSGTLSPAIRRLTSLRVLYLSQNAISGPIPDTIGRMQLLQKLDLSNNQFNGTIPSALGGLLKLQFL</sequence>
<keyword evidence="5" id="KW-0677">Repeat</keyword>
<keyword evidence="6" id="KW-1133">Transmembrane helix</keyword>
<keyword evidence="4 8" id="KW-0732">Signal</keyword>
<dbReference type="EMBL" id="BQKI01000088">
    <property type="protein sequence ID" value="GJN35908.1"/>
    <property type="molecule type" value="Genomic_DNA"/>
</dbReference>
<evidence type="ECO:0000313" key="10">
    <source>
        <dbReference type="EMBL" id="GJN35908.1"/>
    </source>
</evidence>